<comment type="caution">
    <text evidence="5">The sequence shown here is derived from an EMBL/GenBank/DDBJ whole genome shotgun (WGS) entry which is preliminary data.</text>
</comment>
<feature type="site" description="Could be important to modulate the pK values of the two catalytic cysteine residues" evidence="3">
    <location>
        <position position="150"/>
    </location>
</feature>
<dbReference type="NCBIfam" id="TIGR00652">
    <property type="entry name" value="DapF"/>
    <property type="match status" value="1"/>
</dbReference>
<comment type="caution">
    <text evidence="3">Lacks conserved residue(s) required for the propagation of feature annotation.</text>
</comment>
<dbReference type="PANTHER" id="PTHR31689:SF0">
    <property type="entry name" value="DIAMINOPIMELATE EPIMERASE"/>
    <property type="match status" value="1"/>
</dbReference>
<comment type="catalytic activity">
    <reaction evidence="3">
        <text>(2S,6S)-2,6-diaminopimelate = meso-2,6-diaminopimelate</text>
        <dbReference type="Rhea" id="RHEA:15393"/>
        <dbReference type="ChEBI" id="CHEBI:57609"/>
        <dbReference type="ChEBI" id="CHEBI:57791"/>
        <dbReference type="EC" id="5.1.1.7"/>
    </reaction>
</comment>
<dbReference type="UniPathway" id="UPA00034">
    <property type="reaction ID" value="UER00025"/>
</dbReference>
<comment type="similarity">
    <text evidence="1 3">Belongs to the diaminopimelate epimerase family.</text>
</comment>
<evidence type="ECO:0000256" key="4">
    <source>
        <dbReference type="NCBIfam" id="TIGR00652"/>
    </source>
</evidence>
<dbReference type="GO" id="GO:0009089">
    <property type="term" value="P:lysine biosynthetic process via diaminopimelate"/>
    <property type="evidence" value="ECO:0007669"/>
    <property type="project" value="UniProtKB-UniRule"/>
</dbReference>
<feature type="active site" description="Proton acceptor" evidence="3">
    <location>
        <position position="223"/>
    </location>
</feature>
<feature type="binding site" evidence="3">
    <location>
        <position position="196"/>
    </location>
    <ligand>
        <name>substrate</name>
    </ligand>
</feature>
<feature type="site" description="Could be important to modulate the pK values of the two catalytic cysteine residues" evidence="3">
    <location>
        <position position="213"/>
    </location>
</feature>
<evidence type="ECO:0000256" key="1">
    <source>
        <dbReference type="ARBA" id="ARBA00010219"/>
    </source>
</evidence>
<sequence>MNEIYFYKLTGAGNDFIFFDKNEIPSPVLSPLTVRKLCDRRFGIGADGIIIIQDKDNYDFEMQYFNADGSTGSLCANGARCAIWFAEKTNRLKNKKAKFISNGIEFSGEIISDELIKFNLNPPTKSKINFRIKAAEQLIKADFIDTGSPHVVINIKDVLQDSKNPFSNFSKISDFPVYQLGREIRYHKDFAPSGTNVNFYTVENDKIYIRTYERGVEDETLACGTGAVATAISAFLNKKISLPISLITWGGETLIVNFDVENQKVSKVTLTGPAKIVFEGKISGNFFTKME</sequence>
<dbReference type="EMBL" id="DSVI01000020">
    <property type="protein sequence ID" value="HGT48906.1"/>
    <property type="molecule type" value="Genomic_DNA"/>
</dbReference>
<dbReference type="Pfam" id="PF01678">
    <property type="entry name" value="DAP_epimerase"/>
    <property type="match status" value="2"/>
</dbReference>
<comment type="function">
    <text evidence="3">Catalyzes the stereoinversion of LL-2,6-diaminopimelate (L,L-DAP) to meso-diaminopimelate (meso-DAP), a precursor of L-lysine and an essential component of the bacterial peptidoglycan.</text>
</comment>
<gene>
    <name evidence="3" type="primary">dapF</name>
    <name evidence="5" type="ORF">ENS56_12790</name>
</gene>
<proteinExistence type="inferred from homology"/>
<feature type="binding site" evidence="3">
    <location>
        <position position="14"/>
    </location>
    <ligand>
        <name>substrate</name>
    </ligand>
</feature>
<reference evidence="5" key="1">
    <citation type="journal article" date="2020" name="mSystems">
        <title>Genome- and Community-Level Interaction Insights into Carbon Utilization and Element Cycling Functions of Hydrothermarchaeota in Hydrothermal Sediment.</title>
        <authorList>
            <person name="Zhou Z."/>
            <person name="Liu Y."/>
            <person name="Xu W."/>
            <person name="Pan J."/>
            <person name="Luo Z.H."/>
            <person name="Li M."/>
        </authorList>
    </citation>
    <scope>NUCLEOTIDE SEQUENCE [LARGE SCALE GENOMIC DNA]</scope>
    <source>
        <strain evidence="5">SpSt-500</strain>
    </source>
</reference>
<dbReference type="EC" id="5.1.1.7" evidence="3 4"/>
<feature type="active site" description="Proton donor" evidence="3">
    <location>
        <position position="75"/>
    </location>
</feature>
<dbReference type="AlphaFoldDB" id="A0A832LK65"/>
<comment type="pathway">
    <text evidence="3">Amino-acid biosynthesis; L-lysine biosynthesis via DAP pathway; DL-2,6-diaminopimelate from LL-2,6-diaminopimelate: step 1/1.</text>
</comment>
<feature type="binding site" evidence="3">
    <location>
        <begin position="224"/>
        <end position="225"/>
    </location>
    <ligand>
        <name>substrate</name>
    </ligand>
</feature>
<evidence type="ECO:0000256" key="3">
    <source>
        <dbReference type="HAMAP-Rule" id="MF_00197"/>
    </source>
</evidence>
<comment type="subunit">
    <text evidence="3">Homodimer.</text>
</comment>
<dbReference type="SUPFAM" id="SSF54506">
    <property type="entry name" value="Diaminopimelate epimerase-like"/>
    <property type="match status" value="2"/>
</dbReference>
<keyword evidence="2 3" id="KW-0413">Isomerase</keyword>
<dbReference type="InterPro" id="IPR001653">
    <property type="entry name" value="DAP_epimerase_DapF"/>
</dbReference>
<protein>
    <recommendedName>
        <fullName evidence="3 4">Diaminopimelate epimerase</fullName>
        <shortName evidence="3">DAP epimerase</shortName>
        <ecNumber evidence="3 4">5.1.1.7</ecNumber>
    </recommendedName>
    <alternativeName>
        <fullName evidence="3">PLP-independent amino acid racemase</fullName>
    </alternativeName>
</protein>
<dbReference type="GO" id="GO:0005829">
    <property type="term" value="C:cytosol"/>
    <property type="evidence" value="ECO:0007669"/>
    <property type="project" value="TreeGrafter"/>
</dbReference>
<keyword evidence="3" id="KW-0963">Cytoplasm</keyword>
<comment type="subcellular location">
    <subcellularLocation>
        <location evidence="3">Cytoplasm</location>
    </subcellularLocation>
</comment>
<evidence type="ECO:0000256" key="2">
    <source>
        <dbReference type="ARBA" id="ARBA00023235"/>
    </source>
</evidence>
<dbReference type="GO" id="GO:0008837">
    <property type="term" value="F:diaminopimelate epimerase activity"/>
    <property type="evidence" value="ECO:0007669"/>
    <property type="project" value="UniProtKB-UniRule"/>
</dbReference>
<dbReference type="Gene3D" id="3.10.310.10">
    <property type="entry name" value="Diaminopimelate Epimerase, Chain A, domain 1"/>
    <property type="match status" value="2"/>
</dbReference>
<keyword evidence="3" id="KW-0028">Amino-acid biosynthesis</keyword>
<keyword evidence="3" id="KW-0457">Lysine biosynthesis</keyword>
<name>A0A832LK65_9BACT</name>
<evidence type="ECO:0000313" key="5">
    <source>
        <dbReference type="EMBL" id="HGT48906.1"/>
    </source>
</evidence>
<dbReference type="PANTHER" id="PTHR31689">
    <property type="entry name" value="DIAMINOPIMELATE EPIMERASE, CHLOROPLASTIC"/>
    <property type="match status" value="1"/>
</dbReference>
<feature type="binding site" evidence="3">
    <location>
        <begin position="213"/>
        <end position="214"/>
    </location>
    <ligand>
        <name>substrate</name>
    </ligand>
</feature>
<organism evidence="5">
    <name type="scientific">Ignavibacterium album</name>
    <dbReference type="NCBI Taxonomy" id="591197"/>
    <lineage>
        <taxon>Bacteria</taxon>
        <taxon>Pseudomonadati</taxon>
        <taxon>Ignavibacteriota</taxon>
        <taxon>Ignavibacteria</taxon>
        <taxon>Ignavibacteriales</taxon>
        <taxon>Ignavibacteriaceae</taxon>
        <taxon>Ignavibacterium</taxon>
    </lineage>
</organism>
<accession>A0A832LK65</accession>
<feature type="binding site" evidence="3">
    <location>
        <position position="66"/>
    </location>
    <ligand>
        <name>substrate</name>
    </ligand>
</feature>
<dbReference type="HAMAP" id="MF_00197">
    <property type="entry name" value="DAP_epimerase"/>
    <property type="match status" value="1"/>
</dbReference>